<dbReference type="FunFam" id="2.60.120.260:FF:000012">
    <property type="entry name" value="F-box only protein 2"/>
    <property type="match status" value="1"/>
</dbReference>
<dbReference type="PANTHER" id="PTHR12125:SF1">
    <property type="entry name" value="F-BOX ONLY PROTEIN 50"/>
    <property type="match status" value="1"/>
</dbReference>
<dbReference type="SUPFAM" id="SSF49785">
    <property type="entry name" value="Galactose-binding domain-like"/>
    <property type="match status" value="1"/>
</dbReference>
<dbReference type="InParanoid" id="A0A3P8WTP6"/>
<dbReference type="OMA" id="DGDFSGW"/>
<dbReference type="AlphaFoldDB" id="A0A3P8WTP6"/>
<reference evidence="3 4" key="1">
    <citation type="journal article" date="2014" name="Nat. Genet.">
        <title>Whole-genome sequence of a flatfish provides insights into ZW sex chromosome evolution and adaptation to a benthic lifestyle.</title>
        <authorList>
            <person name="Chen S."/>
            <person name="Zhang G."/>
            <person name="Shao C."/>
            <person name="Huang Q."/>
            <person name="Liu G."/>
            <person name="Zhang P."/>
            <person name="Song W."/>
            <person name="An N."/>
            <person name="Chalopin D."/>
            <person name="Volff J.N."/>
            <person name="Hong Y."/>
            <person name="Li Q."/>
            <person name="Sha Z."/>
            <person name="Zhou H."/>
            <person name="Xie M."/>
            <person name="Yu Q."/>
            <person name="Liu Y."/>
            <person name="Xiang H."/>
            <person name="Wang N."/>
            <person name="Wu K."/>
            <person name="Yang C."/>
            <person name="Zhou Q."/>
            <person name="Liao X."/>
            <person name="Yang L."/>
            <person name="Hu Q."/>
            <person name="Zhang J."/>
            <person name="Meng L."/>
            <person name="Jin L."/>
            <person name="Tian Y."/>
            <person name="Lian J."/>
            <person name="Yang J."/>
            <person name="Miao G."/>
            <person name="Liu S."/>
            <person name="Liang Z."/>
            <person name="Yan F."/>
            <person name="Li Y."/>
            <person name="Sun B."/>
            <person name="Zhang H."/>
            <person name="Zhang J."/>
            <person name="Zhu Y."/>
            <person name="Du M."/>
            <person name="Zhao Y."/>
            <person name="Schartl M."/>
            <person name="Tang Q."/>
            <person name="Wang J."/>
        </authorList>
    </citation>
    <scope>NUCLEOTIDE SEQUENCE</scope>
</reference>
<dbReference type="GeneTree" id="ENSGT00940000161313"/>
<feature type="domain" description="FBA" evidence="2">
    <location>
        <begin position="29"/>
        <end position="228"/>
    </location>
</feature>
<reference evidence="3" key="2">
    <citation type="submission" date="2025-08" db="UniProtKB">
        <authorList>
            <consortium name="Ensembl"/>
        </authorList>
    </citation>
    <scope>IDENTIFICATION</scope>
</reference>
<evidence type="ECO:0000313" key="4">
    <source>
        <dbReference type="Proteomes" id="UP000265120"/>
    </source>
</evidence>
<name>A0A3P8WTP6_CYNSE</name>
<feature type="region of interest" description="Disordered" evidence="1">
    <location>
        <begin position="39"/>
        <end position="78"/>
    </location>
</feature>
<reference evidence="3" key="3">
    <citation type="submission" date="2025-09" db="UniProtKB">
        <authorList>
            <consortium name="Ensembl"/>
        </authorList>
    </citation>
    <scope>IDENTIFICATION</scope>
</reference>
<protein>
    <submittedName>
        <fullName evidence="3">P1, F-box associated domain containing</fullName>
    </submittedName>
</protein>
<dbReference type="Pfam" id="PF04300">
    <property type="entry name" value="FBA"/>
    <property type="match status" value="1"/>
</dbReference>
<dbReference type="GO" id="GO:0036503">
    <property type="term" value="P:ERAD pathway"/>
    <property type="evidence" value="ECO:0007669"/>
    <property type="project" value="TreeGrafter"/>
</dbReference>
<dbReference type="GO" id="GO:0031146">
    <property type="term" value="P:SCF-dependent proteasomal ubiquitin-dependent protein catabolic process"/>
    <property type="evidence" value="ECO:0007669"/>
    <property type="project" value="TreeGrafter"/>
</dbReference>
<dbReference type="InterPro" id="IPR007397">
    <property type="entry name" value="F-box-assoc_dom"/>
</dbReference>
<dbReference type="STRING" id="244447.ENSCSEP00000028020"/>
<dbReference type="GO" id="GO:0005737">
    <property type="term" value="C:cytoplasm"/>
    <property type="evidence" value="ECO:0007669"/>
    <property type="project" value="UniProtKB-ARBA"/>
</dbReference>
<dbReference type="PANTHER" id="PTHR12125">
    <property type="entry name" value="F-BOX ONLY PROTEIN 6-LIKE PROTEIN"/>
    <property type="match status" value="1"/>
</dbReference>
<evidence type="ECO:0000259" key="2">
    <source>
        <dbReference type="PROSITE" id="PS51114"/>
    </source>
</evidence>
<dbReference type="Ensembl" id="ENSCSET00000028395.1">
    <property type="protein sequence ID" value="ENSCSEP00000028020.1"/>
    <property type="gene ID" value="ENSCSEG00000017905.1"/>
</dbReference>
<organism evidence="3 4">
    <name type="scientific">Cynoglossus semilaevis</name>
    <name type="common">Tongue sole</name>
    <dbReference type="NCBI Taxonomy" id="244447"/>
    <lineage>
        <taxon>Eukaryota</taxon>
        <taxon>Metazoa</taxon>
        <taxon>Chordata</taxon>
        <taxon>Craniata</taxon>
        <taxon>Vertebrata</taxon>
        <taxon>Euteleostomi</taxon>
        <taxon>Actinopterygii</taxon>
        <taxon>Neopterygii</taxon>
        <taxon>Teleostei</taxon>
        <taxon>Neoteleostei</taxon>
        <taxon>Acanthomorphata</taxon>
        <taxon>Carangaria</taxon>
        <taxon>Pleuronectiformes</taxon>
        <taxon>Pleuronectoidei</taxon>
        <taxon>Cynoglossidae</taxon>
        <taxon>Cynoglossinae</taxon>
        <taxon>Cynoglossus</taxon>
    </lineage>
</organism>
<accession>A0A3P8WTP6</accession>
<dbReference type="SMART" id="SM01198">
    <property type="entry name" value="FBA"/>
    <property type="match status" value="1"/>
</dbReference>
<dbReference type="Proteomes" id="UP000265120">
    <property type="component" value="Chromosome 19"/>
</dbReference>
<evidence type="ECO:0000313" key="3">
    <source>
        <dbReference type="Ensembl" id="ENSCSEP00000028020.1"/>
    </source>
</evidence>
<dbReference type="Gene3D" id="2.60.120.260">
    <property type="entry name" value="Galactose-binding domain-like"/>
    <property type="match status" value="1"/>
</dbReference>
<dbReference type="PROSITE" id="PS51114">
    <property type="entry name" value="FBA"/>
    <property type="match status" value="1"/>
</dbReference>
<dbReference type="GO" id="GO:0061630">
    <property type="term" value="F:ubiquitin protein ligase activity"/>
    <property type="evidence" value="ECO:0007669"/>
    <property type="project" value="TreeGrafter"/>
</dbReference>
<dbReference type="GO" id="GO:0019005">
    <property type="term" value="C:SCF ubiquitin ligase complex"/>
    <property type="evidence" value="ECO:0007669"/>
    <property type="project" value="TreeGrafter"/>
</dbReference>
<proteinExistence type="predicted"/>
<evidence type="ECO:0000256" key="1">
    <source>
        <dbReference type="SAM" id="MobiDB-lite"/>
    </source>
</evidence>
<dbReference type="InterPro" id="IPR039752">
    <property type="entry name" value="F-box_only"/>
</dbReference>
<dbReference type="GO" id="GO:0006516">
    <property type="term" value="P:glycoprotein catabolic process"/>
    <property type="evidence" value="ECO:0007669"/>
    <property type="project" value="TreeGrafter"/>
</dbReference>
<sequence length="234" mass="26883">IMSEWKEKCETEWNLQGAPLPDSVDWKSVYEKKPLGKNLLRNTAPFGNTSKDDPPPEPELPDMPTRGPPQFQPDGDFSGWTTSTEVLPYDMSGIPQGAVICEMPRYSWFSMEQTVDLKAEGLWEELLDDFQPEIFIQDFYEESQLHDHIYELHVKLLGADKSTIIAEHNVSPVEDRTNYSHTWKMVSLVFCGYGPGVRYVHFKHQLKNSFMNEFFSTKFTDSAVVVKPSVNKKI</sequence>
<dbReference type="InterPro" id="IPR008979">
    <property type="entry name" value="Galactose-bd-like_sf"/>
</dbReference>
<dbReference type="FunCoup" id="A0A3P8WTP6">
    <property type="interactions" value="782"/>
</dbReference>
<keyword evidence="4" id="KW-1185">Reference proteome</keyword>